<dbReference type="InterPro" id="IPR013360">
    <property type="entry name" value="Pilus_4_PilW"/>
</dbReference>
<keyword evidence="1" id="KW-0802">TPR repeat</keyword>
<dbReference type="SMART" id="SM00028">
    <property type="entry name" value="TPR"/>
    <property type="match status" value="5"/>
</dbReference>
<gene>
    <name evidence="3" type="ORF">SAMN06265795_10453</name>
</gene>
<feature type="chain" id="PRO_5012602208" evidence="2">
    <location>
        <begin position="30"/>
        <end position="264"/>
    </location>
</feature>
<organism evidence="3 4">
    <name type="scientific">Noviherbaspirillum humi</name>
    <dbReference type="NCBI Taxonomy" id="1688639"/>
    <lineage>
        <taxon>Bacteria</taxon>
        <taxon>Pseudomonadati</taxon>
        <taxon>Pseudomonadota</taxon>
        <taxon>Betaproteobacteria</taxon>
        <taxon>Burkholderiales</taxon>
        <taxon>Oxalobacteraceae</taxon>
        <taxon>Noviherbaspirillum</taxon>
    </lineage>
</organism>
<dbReference type="PANTHER" id="PTHR44809">
    <property type="match status" value="1"/>
</dbReference>
<dbReference type="Pfam" id="PF13432">
    <property type="entry name" value="TPR_16"/>
    <property type="match status" value="1"/>
</dbReference>
<feature type="signal peptide" evidence="2">
    <location>
        <begin position="1"/>
        <end position="29"/>
    </location>
</feature>
<reference evidence="3 4" key="1">
    <citation type="submission" date="2017-06" db="EMBL/GenBank/DDBJ databases">
        <authorList>
            <person name="Kim H.J."/>
            <person name="Triplett B.A."/>
        </authorList>
    </citation>
    <scope>NUCLEOTIDE SEQUENCE [LARGE SCALE GENOMIC DNA]</scope>
    <source>
        <strain evidence="3 4">U15</strain>
    </source>
</reference>
<dbReference type="RefSeq" id="WP_245844846.1">
    <property type="nucleotide sequence ID" value="NZ_FZOT01000004.1"/>
</dbReference>
<dbReference type="PROSITE" id="PS50005">
    <property type="entry name" value="TPR"/>
    <property type="match status" value="2"/>
</dbReference>
<proteinExistence type="predicted"/>
<dbReference type="Proteomes" id="UP000198284">
    <property type="component" value="Unassembled WGS sequence"/>
</dbReference>
<evidence type="ECO:0000256" key="1">
    <source>
        <dbReference type="PROSITE-ProRule" id="PRU00339"/>
    </source>
</evidence>
<keyword evidence="2" id="KW-0732">Signal</keyword>
<sequence length="264" mass="29614">MTRLQGLTWALLLAAACLVAGCRSLPAQGSSEPSTSSDQTDSQRRARIRLQLAVGYYEQRQTEVALDEVKQALLADPAFADAYSLRGLIYMDMGEAKLAEENLQQAIRFSPANPDFNNNYGWFLCQNGRERQAIGYFETALKSRGYQSPDKALANAGLCSLKLQDRAAAERYFMQAFQFNPANSTANIGLARIFYQQRDYERARFYANRAVSAEGAGPEALWLAVRIERKLGNRDAETSLATQLRRRFPRSAEYSAYERGAFDE</sequence>
<evidence type="ECO:0000256" key="2">
    <source>
        <dbReference type="SAM" id="SignalP"/>
    </source>
</evidence>
<feature type="repeat" description="TPR" evidence="1">
    <location>
        <begin position="150"/>
        <end position="183"/>
    </location>
</feature>
<dbReference type="Pfam" id="PF14559">
    <property type="entry name" value="TPR_19"/>
    <property type="match status" value="1"/>
</dbReference>
<evidence type="ECO:0000313" key="4">
    <source>
        <dbReference type="Proteomes" id="UP000198284"/>
    </source>
</evidence>
<dbReference type="AlphaFoldDB" id="A0A239FSR5"/>
<protein>
    <submittedName>
        <fullName evidence="3">Type IV pilus assembly protein PilF</fullName>
    </submittedName>
</protein>
<dbReference type="PROSITE" id="PS51257">
    <property type="entry name" value="PROKAR_LIPOPROTEIN"/>
    <property type="match status" value="1"/>
</dbReference>
<dbReference type="InterPro" id="IPR011990">
    <property type="entry name" value="TPR-like_helical_dom_sf"/>
</dbReference>
<keyword evidence="4" id="KW-1185">Reference proteome</keyword>
<evidence type="ECO:0000313" key="3">
    <source>
        <dbReference type="EMBL" id="SNS59173.1"/>
    </source>
</evidence>
<dbReference type="InterPro" id="IPR052943">
    <property type="entry name" value="TMTC_O-mannosyl-trnsfr"/>
</dbReference>
<dbReference type="PANTHER" id="PTHR44809:SF1">
    <property type="entry name" value="PROTEIN O-MANNOSYL-TRANSFERASE TMTC1"/>
    <property type="match status" value="1"/>
</dbReference>
<accession>A0A239FSR5</accession>
<dbReference type="Gene3D" id="1.25.40.10">
    <property type="entry name" value="Tetratricopeptide repeat domain"/>
    <property type="match status" value="1"/>
</dbReference>
<dbReference type="InterPro" id="IPR019734">
    <property type="entry name" value="TPR_rpt"/>
</dbReference>
<feature type="repeat" description="TPR" evidence="1">
    <location>
        <begin position="80"/>
        <end position="113"/>
    </location>
</feature>
<name>A0A239FSR5_9BURK</name>
<dbReference type="SUPFAM" id="SSF48452">
    <property type="entry name" value="TPR-like"/>
    <property type="match status" value="1"/>
</dbReference>
<dbReference type="EMBL" id="FZOT01000004">
    <property type="protein sequence ID" value="SNS59173.1"/>
    <property type="molecule type" value="Genomic_DNA"/>
</dbReference>
<dbReference type="NCBIfam" id="TIGR02521">
    <property type="entry name" value="type_IV_pilW"/>
    <property type="match status" value="1"/>
</dbReference>